<feature type="compositionally biased region" description="Basic and acidic residues" evidence="1">
    <location>
        <begin position="1"/>
        <end position="10"/>
    </location>
</feature>
<evidence type="ECO:0000313" key="2">
    <source>
        <dbReference type="EMBL" id="JAE16732.1"/>
    </source>
</evidence>
<accession>A0A0A9FWU3</accession>
<proteinExistence type="predicted"/>
<reference evidence="2" key="1">
    <citation type="submission" date="2014-09" db="EMBL/GenBank/DDBJ databases">
        <authorList>
            <person name="Magalhaes I.L.F."/>
            <person name="Oliveira U."/>
            <person name="Santos F.R."/>
            <person name="Vidigal T.H.D.A."/>
            <person name="Brescovit A.D."/>
            <person name="Santos A.J."/>
        </authorList>
    </citation>
    <scope>NUCLEOTIDE SEQUENCE</scope>
    <source>
        <tissue evidence="2">Shoot tissue taken approximately 20 cm above the soil surface</tissue>
    </source>
</reference>
<feature type="region of interest" description="Disordered" evidence="1">
    <location>
        <begin position="1"/>
        <end position="20"/>
    </location>
</feature>
<sequence>MQRRSSDPHIHSSYLATVLP</sequence>
<dbReference type="AlphaFoldDB" id="A0A0A9FWU3"/>
<evidence type="ECO:0000256" key="1">
    <source>
        <dbReference type="SAM" id="MobiDB-lite"/>
    </source>
</evidence>
<reference evidence="2" key="2">
    <citation type="journal article" date="2015" name="Data Brief">
        <title>Shoot transcriptome of the giant reed, Arundo donax.</title>
        <authorList>
            <person name="Barrero R.A."/>
            <person name="Guerrero F.D."/>
            <person name="Moolhuijzen P."/>
            <person name="Goolsby J.A."/>
            <person name="Tidwell J."/>
            <person name="Bellgard S.E."/>
            <person name="Bellgard M.I."/>
        </authorList>
    </citation>
    <scope>NUCLEOTIDE SEQUENCE</scope>
    <source>
        <tissue evidence="2">Shoot tissue taken approximately 20 cm above the soil surface</tissue>
    </source>
</reference>
<organism evidence="2">
    <name type="scientific">Arundo donax</name>
    <name type="common">Giant reed</name>
    <name type="synonym">Donax arundinaceus</name>
    <dbReference type="NCBI Taxonomy" id="35708"/>
    <lineage>
        <taxon>Eukaryota</taxon>
        <taxon>Viridiplantae</taxon>
        <taxon>Streptophyta</taxon>
        <taxon>Embryophyta</taxon>
        <taxon>Tracheophyta</taxon>
        <taxon>Spermatophyta</taxon>
        <taxon>Magnoliopsida</taxon>
        <taxon>Liliopsida</taxon>
        <taxon>Poales</taxon>
        <taxon>Poaceae</taxon>
        <taxon>PACMAD clade</taxon>
        <taxon>Arundinoideae</taxon>
        <taxon>Arundineae</taxon>
        <taxon>Arundo</taxon>
    </lineage>
</organism>
<dbReference type="EMBL" id="GBRH01181164">
    <property type="protein sequence ID" value="JAE16732.1"/>
    <property type="molecule type" value="Transcribed_RNA"/>
</dbReference>
<name>A0A0A9FWU3_ARUDO</name>
<protein>
    <submittedName>
        <fullName evidence="2">Uncharacterized protein</fullName>
    </submittedName>
</protein>